<name>A0ABT8CAP8_9BACT</name>
<dbReference type="RefSeq" id="WP_162344334.1">
    <property type="nucleotide sequence ID" value="NZ_JAUFQS010000029.1"/>
</dbReference>
<reference evidence="2" key="1">
    <citation type="journal article" date="2019" name="Int. J. Syst. Evol. Microbiol.">
        <title>The Global Catalogue of Microorganisms (GCM) 10K type strain sequencing project: providing services to taxonomists for standard genome sequencing and annotation.</title>
        <authorList>
            <consortium name="The Broad Institute Genomics Platform"/>
            <consortium name="The Broad Institute Genome Sequencing Center for Infectious Disease"/>
            <person name="Wu L."/>
            <person name="Ma J."/>
        </authorList>
    </citation>
    <scope>NUCLEOTIDE SEQUENCE [LARGE SCALE GENOMIC DNA]</scope>
    <source>
        <strain evidence="2">CECT 7706</strain>
    </source>
</reference>
<dbReference type="Proteomes" id="UP001236663">
    <property type="component" value="Unassembled WGS sequence"/>
</dbReference>
<keyword evidence="2" id="KW-1185">Reference proteome</keyword>
<organism evidence="1 2">
    <name type="scientific">Cyclobacterium jeungdonense</name>
    <dbReference type="NCBI Taxonomy" id="708087"/>
    <lineage>
        <taxon>Bacteria</taxon>
        <taxon>Pseudomonadati</taxon>
        <taxon>Bacteroidota</taxon>
        <taxon>Cytophagia</taxon>
        <taxon>Cytophagales</taxon>
        <taxon>Cyclobacteriaceae</taxon>
        <taxon>Cyclobacterium</taxon>
    </lineage>
</organism>
<gene>
    <name evidence="1" type="ORF">QWZ15_16655</name>
</gene>
<sequence length="60" mass="6984">MITKTQIINSLDQLPEHLTIDQVVDHLIFLENVQKGLDDSVNGRINTKEEAREKLNKWLK</sequence>
<evidence type="ECO:0008006" key="3">
    <source>
        <dbReference type="Google" id="ProtNLM"/>
    </source>
</evidence>
<accession>A0ABT8CAP8</accession>
<evidence type="ECO:0000313" key="2">
    <source>
        <dbReference type="Proteomes" id="UP001236663"/>
    </source>
</evidence>
<protein>
    <recommendedName>
        <fullName evidence="3">Addiction module component</fullName>
    </recommendedName>
</protein>
<comment type="caution">
    <text evidence="1">The sequence shown here is derived from an EMBL/GenBank/DDBJ whole genome shotgun (WGS) entry which is preliminary data.</text>
</comment>
<proteinExistence type="predicted"/>
<evidence type="ECO:0000313" key="1">
    <source>
        <dbReference type="EMBL" id="MDN3689466.1"/>
    </source>
</evidence>
<dbReference type="EMBL" id="JAUFQS010000029">
    <property type="protein sequence ID" value="MDN3689466.1"/>
    <property type="molecule type" value="Genomic_DNA"/>
</dbReference>